<dbReference type="SUPFAM" id="SSF159042">
    <property type="entry name" value="Plus3-like"/>
    <property type="match status" value="1"/>
</dbReference>
<dbReference type="GO" id="GO:1990269">
    <property type="term" value="F:RNA polymerase II C-terminal domain phosphoserine binding"/>
    <property type="evidence" value="ECO:0007669"/>
    <property type="project" value="TreeGrafter"/>
</dbReference>
<dbReference type="GO" id="GO:0016593">
    <property type="term" value="C:Cdc73/Paf1 complex"/>
    <property type="evidence" value="ECO:0007669"/>
    <property type="project" value="TreeGrafter"/>
</dbReference>
<accession>A0A0J9X3Z8</accession>
<dbReference type="OrthoDB" id="166375at2759"/>
<dbReference type="AlphaFoldDB" id="A0A0J9X3Z8"/>
<gene>
    <name evidence="7" type="ORF">BN980_GECA02s01627g</name>
</gene>
<feature type="compositionally biased region" description="Basic and acidic residues" evidence="5">
    <location>
        <begin position="507"/>
        <end position="529"/>
    </location>
</feature>
<organism evidence="7 8">
    <name type="scientific">Geotrichum candidum</name>
    <name type="common">Oospora lactis</name>
    <name type="synonym">Dipodascus geotrichum</name>
    <dbReference type="NCBI Taxonomy" id="1173061"/>
    <lineage>
        <taxon>Eukaryota</taxon>
        <taxon>Fungi</taxon>
        <taxon>Dikarya</taxon>
        <taxon>Ascomycota</taxon>
        <taxon>Saccharomycotina</taxon>
        <taxon>Dipodascomycetes</taxon>
        <taxon>Dipodascales</taxon>
        <taxon>Dipodascaceae</taxon>
        <taxon>Geotrichum</taxon>
    </lineage>
</organism>
<evidence type="ECO:0000313" key="7">
    <source>
        <dbReference type="EMBL" id="CDO51834.1"/>
    </source>
</evidence>
<dbReference type="Proteomes" id="UP000242525">
    <property type="component" value="Unassembled WGS sequence"/>
</dbReference>
<sequence length="556" mass="63788">MSDLDDDLLALAGGDSSDEESRIPQKRTHANRSFSNKKQRVRENSSEEEYEAYEGDGGVGGEYSDEDLEELALGKSRSDDEDDEEDEVFVNPYPLEGKYKDEADKAHLAGLAEIERESILFDRSQEIEKYNQRLYLAQRAKERRLAEKRARESSSKATRVSTRDKSGSSSTKQNKLSELKKRREEKKSKASGRASIPYEDEEEESEQSDYGSEKDYSDEDLKNDKVEWAEPKKAREVTVDDLNKVRFGRTLFAKYCHHPGFENAVIGTYVRINIGYDREKQTPVYRICEVKGLQRSKPYKFQNRTADELIVVASGSSERAFEMGICSDKPLTEEEFRWWKQNLLKDEIVVPTTKRTDRKLKELIEFKAHVLTPEEVNELIQRRQKLSNSTGVGVVLEKAQLQQQRVVALENNELDLVEEIDRKIAAVESKLNATNTHVSPLDKLAQVNVRNRRANQSGVRRAEIKANEERRKTGSTSVTANPFSRLRTTARIFYETEADKAASQARQAEEEALMKQKEKEEKERREKEKALKKKAVAADEVDEMISRIDIVLEVEI</sequence>
<keyword evidence="4" id="KW-0539">Nucleus</keyword>
<protein>
    <submittedName>
        <fullName evidence="7">Similar to Saccharomyces cerevisiae YGL244W RTF1 Subunit of the RNA polymerase II-associated Paf1 complex</fullName>
    </submittedName>
</protein>
<feature type="compositionally biased region" description="Basic and acidic residues" evidence="5">
    <location>
        <begin position="142"/>
        <end position="154"/>
    </location>
</feature>
<keyword evidence="2" id="KW-0805">Transcription regulation</keyword>
<comment type="caution">
    <text evidence="7">The sequence shown here is derived from an EMBL/GenBank/DDBJ whole genome shotgun (WGS) entry which is preliminary data.</text>
</comment>
<dbReference type="Pfam" id="PF03126">
    <property type="entry name" value="Plus-3"/>
    <property type="match status" value="1"/>
</dbReference>
<feature type="domain" description="Plus3" evidence="6">
    <location>
        <begin position="236"/>
        <end position="368"/>
    </location>
</feature>
<feature type="compositionally biased region" description="Basic and acidic residues" evidence="5">
    <location>
        <begin position="211"/>
        <end position="227"/>
    </location>
</feature>
<keyword evidence="3" id="KW-0804">Transcription</keyword>
<evidence type="ECO:0000256" key="1">
    <source>
        <dbReference type="ARBA" id="ARBA00004123"/>
    </source>
</evidence>
<dbReference type="GO" id="GO:0003677">
    <property type="term" value="F:DNA binding"/>
    <property type="evidence" value="ECO:0007669"/>
    <property type="project" value="InterPro"/>
</dbReference>
<dbReference type="Gene3D" id="3.90.70.200">
    <property type="entry name" value="Plus-3 domain"/>
    <property type="match status" value="1"/>
</dbReference>
<proteinExistence type="predicted"/>
<dbReference type="PROSITE" id="PS51360">
    <property type="entry name" value="PLUS3"/>
    <property type="match status" value="1"/>
</dbReference>
<evidence type="ECO:0000256" key="4">
    <source>
        <dbReference type="ARBA" id="ARBA00023242"/>
    </source>
</evidence>
<feature type="region of interest" description="Disordered" evidence="5">
    <location>
        <begin position="504"/>
        <end position="530"/>
    </location>
</feature>
<evidence type="ECO:0000313" key="8">
    <source>
        <dbReference type="Proteomes" id="UP000242525"/>
    </source>
</evidence>
<dbReference type="InterPro" id="IPR036128">
    <property type="entry name" value="Plus3-like_sf"/>
</dbReference>
<evidence type="ECO:0000256" key="3">
    <source>
        <dbReference type="ARBA" id="ARBA00023163"/>
    </source>
</evidence>
<evidence type="ECO:0000259" key="6">
    <source>
        <dbReference type="PROSITE" id="PS51360"/>
    </source>
</evidence>
<feature type="compositionally biased region" description="Basic and acidic residues" evidence="5">
    <location>
        <begin position="175"/>
        <end position="188"/>
    </location>
</feature>
<reference evidence="7" key="1">
    <citation type="submission" date="2014-03" db="EMBL/GenBank/DDBJ databases">
        <authorList>
            <person name="Casaregola S."/>
        </authorList>
    </citation>
    <scope>NUCLEOTIDE SEQUENCE [LARGE SCALE GENOMIC DNA]</scope>
    <source>
        <strain evidence="7">CLIB 918</strain>
    </source>
</reference>
<evidence type="ECO:0000256" key="2">
    <source>
        <dbReference type="ARBA" id="ARBA00023015"/>
    </source>
</evidence>
<dbReference type="EMBL" id="CCBN010000002">
    <property type="protein sequence ID" value="CDO51834.1"/>
    <property type="molecule type" value="Genomic_DNA"/>
</dbReference>
<dbReference type="PANTHER" id="PTHR13115">
    <property type="entry name" value="RNA POLYMERASE-ASSOCIATED PROTEIN RTF1 HOMOLOG"/>
    <property type="match status" value="1"/>
</dbReference>
<feature type="region of interest" description="Disordered" evidence="5">
    <location>
        <begin position="1"/>
        <end position="66"/>
    </location>
</feature>
<dbReference type="SMART" id="SM00719">
    <property type="entry name" value="Plus3"/>
    <property type="match status" value="1"/>
</dbReference>
<feature type="region of interest" description="Disordered" evidence="5">
    <location>
        <begin position="142"/>
        <end position="227"/>
    </location>
</feature>
<name>A0A0J9X3Z8_GEOCN</name>
<evidence type="ECO:0000256" key="5">
    <source>
        <dbReference type="SAM" id="MobiDB-lite"/>
    </source>
</evidence>
<feature type="compositionally biased region" description="Basic residues" evidence="5">
    <location>
        <begin position="24"/>
        <end position="40"/>
    </location>
</feature>
<dbReference type="STRING" id="1173061.A0A0J9X3Z8"/>
<dbReference type="PANTHER" id="PTHR13115:SF8">
    <property type="entry name" value="RNA POLYMERASE-ASSOCIATED PROTEIN RTF1 HOMOLOG"/>
    <property type="match status" value="1"/>
</dbReference>
<feature type="compositionally biased region" description="Acidic residues" evidence="5">
    <location>
        <begin position="198"/>
        <end position="207"/>
    </location>
</feature>
<dbReference type="InterPro" id="IPR004343">
    <property type="entry name" value="Plus-3_dom"/>
</dbReference>
<comment type="subcellular location">
    <subcellularLocation>
        <location evidence="1">Nucleus</location>
    </subcellularLocation>
</comment>
<keyword evidence="8" id="KW-1185">Reference proteome</keyword>